<dbReference type="GO" id="GO:0000209">
    <property type="term" value="P:protein polyubiquitination"/>
    <property type="evidence" value="ECO:0007669"/>
    <property type="project" value="TreeGrafter"/>
</dbReference>
<feature type="domain" description="SNF2 N-terminal" evidence="4">
    <location>
        <begin position="228"/>
        <end position="393"/>
    </location>
</feature>
<dbReference type="GO" id="GO:0005524">
    <property type="term" value="F:ATP binding"/>
    <property type="evidence" value="ECO:0007669"/>
    <property type="project" value="InterPro"/>
</dbReference>
<dbReference type="InterPro" id="IPR038718">
    <property type="entry name" value="SNF2-like_sf"/>
</dbReference>
<dbReference type="STRING" id="180088.A0A1J8QUY0"/>
<dbReference type="EMBL" id="LVVM01004245">
    <property type="protein sequence ID" value="OJA13266.1"/>
    <property type="molecule type" value="Genomic_DNA"/>
</dbReference>
<dbReference type="Proteomes" id="UP000183567">
    <property type="component" value="Unassembled WGS sequence"/>
</dbReference>
<reference evidence="5 6" key="1">
    <citation type="submission" date="2016-03" db="EMBL/GenBank/DDBJ databases">
        <title>Comparative genomics of the ectomycorrhizal sister species Rhizopogon vinicolor and Rhizopogon vesiculosus (Basidiomycota: Boletales) reveals a divergence of the mating type B locus.</title>
        <authorList>
            <person name="Mujic A.B."/>
            <person name="Kuo A."/>
            <person name="Tritt A."/>
            <person name="Lipzen A."/>
            <person name="Chen C."/>
            <person name="Johnson J."/>
            <person name="Sharma A."/>
            <person name="Barry K."/>
            <person name="Grigoriev I.V."/>
            <person name="Spatafora J.W."/>
        </authorList>
    </citation>
    <scope>NUCLEOTIDE SEQUENCE [LARGE SCALE GENOMIC DNA]</scope>
    <source>
        <strain evidence="5 6">AM-OR11-056</strain>
    </source>
</reference>
<gene>
    <name evidence="5" type="ORF">AZE42_10364</name>
</gene>
<dbReference type="PANTHER" id="PTHR45865:SF1">
    <property type="entry name" value="E3 UBIQUITIN-PROTEIN LIGASE SHPRH"/>
    <property type="match status" value="1"/>
</dbReference>
<keyword evidence="2" id="KW-0067">ATP-binding</keyword>
<sequence length="465" mass="52133">MRSKRRRIQVVEDDGELDADNRSSSSDDSYEEIYPCIWGKGRHKDNEPNLDPASQCLPAFKSSLEIYYTKLARRDDDSWAADRAAKKLGWLKEEEDLLSLFSAFCPGRFQPQTFDLGQFWVQDYNLRDAGIPFFYGNLRPAPPLPQGVAYESLQPEDLLPALCSSNSIASSGYSNAKESQEGSVVPYDPSQSHLVMPPFWEMISLRGQKQFFNTLTVAVSPSLPDDNTALKGILAEEPGLGETIECISFILMNPAPDLNPINKRWDAEAKLEALNRLLSIATPPPLAPQWTDELAAHAPGLKVLVHEGWSKVDVPITLDDVENDGAMSISPKVDRMEVDLKNANGKSRVIDEEDAMVIDEEWTSTGKDDGILVWCSYVNTFDVCITTYNVFRQIEFGPPDGLQNESRPIPPPIKAELINQLALAGIRRADVEYSNLDRPRSPPVMCEWYRVLMDVVQMMWTAKSE</sequence>
<dbReference type="GO" id="GO:0005634">
    <property type="term" value="C:nucleus"/>
    <property type="evidence" value="ECO:0007669"/>
    <property type="project" value="TreeGrafter"/>
</dbReference>
<dbReference type="Gene3D" id="3.40.50.10810">
    <property type="entry name" value="Tandem AAA-ATPase domain"/>
    <property type="match status" value="1"/>
</dbReference>
<evidence type="ECO:0000313" key="6">
    <source>
        <dbReference type="Proteomes" id="UP000183567"/>
    </source>
</evidence>
<proteinExistence type="predicted"/>
<dbReference type="OrthoDB" id="3270232at2759"/>
<keyword evidence="1" id="KW-0547">Nucleotide-binding</keyword>
<keyword evidence="6" id="KW-1185">Reference proteome</keyword>
<dbReference type="PANTHER" id="PTHR45865">
    <property type="entry name" value="E3 UBIQUITIN-PROTEIN LIGASE SHPRH FAMILY MEMBER"/>
    <property type="match status" value="1"/>
</dbReference>
<feature type="region of interest" description="Disordered" evidence="3">
    <location>
        <begin position="1"/>
        <end position="29"/>
    </location>
</feature>
<evidence type="ECO:0000256" key="2">
    <source>
        <dbReference type="ARBA" id="ARBA00022840"/>
    </source>
</evidence>
<protein>
    <recommendedName>
        <fullName evidence="4">SNF2 N-terminal domain-containing protein</fullName>
    </recommendedName>
</protein>
<dbReference type="InterPro" id="IPR000330">
    <property type="entry name" value="SNF2_N"/>
</dbReference>
<dbReference type="GO" id="GO:0061630">
    <property type="term" value="F:ubiquitin protein ligase activity"/>
    <property type="evidence" value="ECO:0007669"/>
    <property type="project" value="TreeGrafter"/>
</dbReference>
<accession>A0A1J8QUY0</accession>
<dbReference type="GO" id="GO:0006974">
    <property type="term" value="P:DNA damage response"/>
    <property type="evidence" value="ECO:0007669"/>
    <property type="project" value="TreeGrafter"/>
</dbReference>
<evidence type="ECO:0000313" key="5">
    <source>
        <dbReference type="EMBL" id="OJA13266.1"/>
    </source>
</evidence>
<name>A0A1J8QUY0_9AGAM</name>
<dbReference type="Pfam" id="PF00176">
    <property type="entry name" value="SNF2-rel_dom"/>
    <property type="match status" value="1"/>
</dbReference>
<dbReference type="AlphaFoldDB" id="A0A1J8QUY0"/>
<comment type="caution">
    <text evidence="5">The sequence shown here is derived from an EMBL/GenBank/DDBJ whole genome shotgun (WGS) entry which is preliminary data.</text>
</comment>
<evidence type="ECO:0000256" key="1">
    <source>
        <dbReference type="ARBA" id="ARBA00022741"/>
    </source>
</evidence>
<evidence type="ECO:0000259" key="4">
    <source>
        <dbReference type="Pfam" id="PF00176"/>
    </source>
</evidence>
<organism evidence="5 6">
    <name type="scientific">Rhizopogon vesiculosus</name>
    <dbReference type="NCBI Taxonomy" id="180088"/>
    <lineage>
        <taxon>Eukaryota</taxon>
        <taxon>Fungi</taxon>
        <taxon>Dikarya</taxon>
        <taxon>Basidiomycota</taxon>
        <taxon>Agaricomycotina</taxon>
        <taxon>Agaricomycetes</taxon>
        <taxon>Agaricomycetidae</taxon>
        <taxon>Boletales</taxon>
        <taxon>Suillineae</taxon>
        <taxon>Rhizopogonaceae</taxon>
        <taxon>Rhizopogon</taxon>
    </lineage>
</organism>
<evidence type="ECO:0000256" key="3">
    <source>
        <dbReference type="SAM" id="MobiDB-lite"/>
    </source>
</evidence>
<dbReference type="InterPro" id="IPR052583">
    <property type="entry name" value="ATP-helicase/E3_Ub-Ligase"/>
</dbReference>